<evidence type="ECO:0000313" key="3">
    <source>
        <dbReference type="EMBL" id="KIM66521.1"/>
    </source>
</evidence>
<proteinExistence type="predicted"/>
<dbReference type="InParanoid" id="A0A0C3EF37"/>
<dbReference type="Proteomes" id="UP000053989">
    <property type="component" value="Unassembled WGS sequence"/>
</dbReference>
<dbReference type="EMBL" id="KN822017">
    <property type="protein sequence ID" value="KIM66521.1"/>
    <property type="molecule type" value="Genomic_DNA"/>
</dbReference>
<evidence type="ECO:0000256" key="1">
    <source>
        <dbReference type="SAM" id="MobiDB-lite"/>
    </source>
</evidence>
<evidence type="ECO:0000256" key="2">
    <source>
        <dbReference type="SAM" id="SignalP"/>
    </source>
</evidence>
<reference evidence="4" key="2">
    <citation type="submission" date="2015-01" db="EMBL/GenBank/DDBJ databases">
        <title>Evolutionary Origins and Diversification of the Mycorrhizal Mutualists.</title>
        <authorList>
            <consortium name="DOE Joint Genome Institute"/>
            <consortium name="Mycorrhizal Genomics Consortium"/>
            <person name="Kohler A."/>
            <person name="Kuo A."/>
            <person name="Nagy L.G."/>
            <person name="Floudas D."/>
            <person name="Copeland A."/>
            <person name="Barry K.W."/>
            <person name="Cichocki N."/>
            <person name="Veneault-Fourrey C."/>
            <person name="LaButti K."/>
            <person name="Lindquist E.A."/>
            <person name="Lipzen A."/>
            <person name="Lundell T."/>
            <person name="Morin E."/>
            <person name="Murat C."/>
            <person name="Riley R."/>
            <person name="Ohm R."/>
            <person name="Sun H."/>
            <person name="Tunlid A."/>
            <person name="Henrissat B."/>
            <person name="Grigoriev I.V."/>
            <person name="Hibbett D.S."/>
            <person name="Martin F."/>
        </authorList>
    </citation>
    <scope>NUCLEOTIDE SEQUENCE [LARGE SCALE GENOMIC DNA]</scope>
    <source>
        <strain evidence="4">Foug A</strain>
    </source>
</reference>
<feature type="signal peptide" evidence="2">
    <location>
        <begin position="1"/>
        <end position="19"/>
    </location>
</feature>
<gene>
    <name evidence="3" type="ORF">SCLCIDRAFT_1211279</name>
</gene>
<feature type="region of interest" description="Disordered" evidence="1">
    <location>
        <begin position="35"/>
        <end position="63"/>
    </location>
</feature>
<organism evidence="3 4">
    <name type="scientific">Scleroderma citrinum Foug A</name>
    <dbReference type="NCBI Taxonomy" id="1036808"/>
    <lineage>
        <taxon>Eukaryota</taxon>
        <taxon>Fungi</taxon>
        <taxon>Dikarya</taxon>
        <taxon>Basidiomycota</taxon>
        <taxon>Agaricomycotina</taxon>
        <taxon>Agaricomycetes</taxon>
        <taxon>Agaricomycetidae</taxon>
        <taxon>Boletales</taxon>
        <taxon>Sclerodermatineae</taxon>
        <taxon>Sclerodermataceae</taxon>
        <taxon>Scleroderma</taxon>
    </lineage>
</organism>
<keyword evidence="4" id="KW-1185">Reference proteome</keyword>
<accession>A0A0C3EF37</accession>
<protein>
    <recommendedName>
        <fullName evidence="5">Secreted protein</fullName>
    </recommendedName>
</protein>
<feature type="non-terminal residue" evidence="3">
    <location>
        <position position="63"/>
    </location>
</feature>
<feature type="chain" id="PRO_5002174218" description="Secreted protein" evidence="2">
    <location>
        <begin position="20"/>
        <end position="63"/>
    </location>
</feature>
<evidence type="ECO:0000313" key="4">
    <source>
        <dbReference type="Proteomes" id="UP000053989"/>
    </source>
</evidence>
<dbReference type="AlphaFoldDB" id="A0A0C3EF37"/>
<dbReference type="HOGENOM" id="CLU_2892217_0_0_1"/>
<sequence length="63" mass="7083">MARWLRLILTCLSSGPWVPFDEPFDGSGWLWCDRKEGDPSEQSHPAPTAHEWSVGVEMDASPL</sequence>
<name>A0A0C3EF37_9AGAM</name>
<keyword evidence="2" id="KW-0732">Signal</keyword>
<evidence type="ECO:0008006" key="5">
    <source>
        <dbReference type="Google" id="ProtNLM"/>
    </source>
</evidence>
<reference evidence="3 4" key="1">
    <citation type="submission" date="2014-04" db="EMBL/GenBank/DDBJ databases">
        <authorList>
            <consortium name="DOE Joint Genome Institute"/>
            <person name="Kuo A."/>
            <person name="Kohler A."/>
            <person name="Nagy L.G."/>
            <person name="Floudas D."/>
            <person name="Copeland A."/>
            <person name="Barry K.W."/>
            <person name="Cichocki N."/>
            <person name="Veneault-Fourrey C."/>
            <person name="LaButti K."/>
            <person name="Lindquist E.A."/>
            <person name="Lipzen A."/>
            <person name="Lundell T."/>
            <person name="Morin E."/>
            <person name="Murat C."/>
            <person name="Sun H."/>
            <person name="Tunlid A."/>
            <person name="Henrissat B."/>
            <person name="Grigoriev I.V."/>
            <person name="Hibbett D.S."/>
            <person name="Martin F."/>
            <person name="Nordberg H.P."/>
            <person name="Cantor M.N."/>
            <person name="Hua S.X."/>
        </authorList>
    </citation>
    <scope>NUCLEOTIDE SEQUENCE [LARGE SCALE GENOMIC DNA]</scope>
    <source>
        <strain evidence="3 4">Foug A</strain>
    </source>
</reference>